<proteinExistence type="predicted"/>
<dbReference type="AlphaFoldDB" id="A0A8T0FY25"/>
<gene>
    <name evidence="1" type="ORF">HNY73_001778</name>
</gene>
<dbReference type="Proteomes" id="UP000807504">
    <property type="component" value="Unassembled WGS sequence"/>
</dbReference>
<evidence type="ECO:0000313" key="2">
    <source>
        <dbReference type="Proteomes" id="UP000807504"/>
    </source>
</evidence>
<name>A0A8T0FY25_ARGBR</name>
<protein>
    <submittedName>
        <fullName evidence="1">Uncharacterized protein</fullName>
    </submittedName>
</protein>
<reference evidence="1" key="1">
    <citation type="journal article" date="2020" name="bioRxiv">
        <title>Chromosome-level reference genome of the European wasp spider Argiope bruennichi: a resource for studies on range expansion and evolutionary adaptation.</title>
        <authorList>
            <person name="Sheffer M.M."/>
            <person name="Hoppe A."/>
            <person name="Krehenwinkel H."/>
            <person name="Uhl G."/>
            <person name="Kuss A.W."/>
            <person name="Jensen L."/>
            <person name="Jensen C."/>
            <person name="Gillespie R.G."/>
            <person name="Hoff K.J."/>
            <person name="Prost S."/>
        </authorList>
    </citation>
    <scope>NUCLEOTIDE SEQUENCE</scope>
</reference>
<reference evidence="1" key="2">
    <citation type="submission" date="2020-06" db="EMBL/GenBank/DDBJ databases">
        <authorList>
            <person name="Sheffer M."/>
        </authorList>
    </citation>
    <scope>NUCLEOTIDE SEQUENCE</scope>
</reference>
<evidence type="ECO:0000313" key="1">
    <source>
        <dbReference type="EMBL" id="KAF8793733.1"/>
    </source>
</evidence>
<keyword evidence="2" id="KW-1185">Reference proteome</keyword>
<organism evidence="1 2">
    <name type="scientific">Argiope bruennichi</name>
    <name type="common">Wasp spider</name>
    <name type="synonym">Aranea bruennichi</name>
    <dbReference type="NCBI Taxonomy" id="94029"/>
    <lineage>
        <taxon>Eukaryota</taxon>
        <taxon>Metazoa</taxon>
        <taxon>Ecdysozoa</taxon>
        <taxon>Arthropoda</taxon>
        <taxon>Chelicerata</taxon>
        <taxon>Arachnida</taxon>
        <taxon>Araneae</taxon>
        <taxon>Araneomorphae</taxon>
        <taxon>Entelegynae</taxon>
        <taxon>Araneoidea</taxon>
        <taxon>Araneidae</taxon>
        <taxon>Argiope</taxon>
    </lineage>
</organism>
<accession>A0A8T0FY25</accession>
<dbReference type="EMBL" id="JABXBU010000002">
    <property type="protein sequence ID" value="KAF8793733.1"/>
    <property type="molecule type" value="Genomic_DNA"/>
</dbReference>
<sequence>MFGSNHTFPATSQLFLQAMASSWDKPTLNSLPDRNRQNLLSSRSVKPLLVKRSGIFYSDARKKELGFPKLPLRE</sequence>
<comment type="caution">
    <text evidence="1">The sequence shown here is derived from an EMBL/GenBank/DDBJ whole genome shotgun (WGS) entry which is preliminary data.</text>
</comment>